<dbReference type="PROSITE" id="PS51349">
    <property type="entry name" value="FMN_HYDROXY_ACID_DH_2"/>
    <property type="match status" value="1"/>
</dbReference>
<feature type="binding site" evidence="7">
    <location>
        <position position="261"/>
    </location>
    <ligand>
        <name>FMN</name>
        <dbReference type="ChEBI" id="CHEBI:58210"/>
    </ligand>
</feature>
<keyword evidence="10" id="KW-1185">Reference proteome</keyword>
<comment type="cofactor">
    <cofactor evidence="1">
        <name>FMN</name>
        <dbReference type="ChEBI" id="CHEBI:58210"/>
    </cofactor>
</comment>
<dbReference type="InterPro" id="IPR013785">
    <property type="entry name" value="Aldolase_TIM"/>
</dbReference>
<name>A0A1H7UJQ9_9HYPH</name>
<feature type="binding site" evidence="7">
    <location>
        <position position="283"/>
    </location>
    <ligand>
        <name>FMN</name>
        <dbReference type="ChEBI" id="CHEBI:58210"/>
    </ligand>
</feature>
<keyword evidence="4" id="KW-0560">Oxidoreductase</keyword>
<comment type="similarity">
    <text evidence="5">Belongs to the FMN-dependent alpha-hydroxy acid dehydrogenase family.</text>
</comment>
<evidence type="ECO:0000256" key="7">
    <source>
        <dbReference type="PIRSR" id="PIRSR000138-2"/>
    </source>
</evidence>
<evidence type="ECO:0000256" key="5">
    <source>
        <dbReference type="ARBA" id="ARBA00024042"/>
    </source>
</evidence>
<evidence type="ECO:0000256" key="1">
    <source>
        <dbReference type="ARBA" id="ARBA00001917"/>
    </source>
</evidence>
<feature type="binding site" evidence="7">
    <location>
        <position position="134"/>
    </location>
    <ligand>
        <name>FMN</name>
        <dbReference type="ChEBI" id="CHEBI:58210"/>
    </ligand>
</feature>
<evidence type="ECO:0000313" key="9">
    <source>
        <dbReference type="EMBL" id="SEL96537.1"/>
    </source>
</evidence>
<organism evidence="9 10">
    <name type="scientific">Bosea lupini</name>
    <dbReference type="NCBI Taxonomy" id="1036779"/>
    <lineage>
        <taxon>Bacteria</taxon>
        <taxon>Pseudomonadati</taxon>
        <taxon>Pseudomonadota</taxon>
        <taxon>Alphaproteobacteria</taxon>
        <taxon>Hyphomicrobiales</taxon>
        <taxon>Boseaceae</taxon>
        <taxon>Bosea</taxon>
    </lineage>
</organism>
<dbReference type="STRING" id="1036779.SAMN04515666_106281"/>
<dbReference type="Gene3D" id="3.20.20.70">
    <property type="entry name" value="Aldolase class I"/>
    <property type="match status" value="1"/>
</dbReference>
<proteinExistence type="inferred from homology"/>
<dbReference type="RefSeq" id="WP_244543913.1">
    <property type="nucleotide sequence ID" value="NZ_FOAN01000006.1"/>
</dbReference>
<feature type="domain" description="FMN hydroxy acid dehydrogenase" evidence="8">
    <location>
        <begin position="5"/>
        <end position="390"/>
    </location>
</feature>
<feature type="binding site" evidence="7">
    <location>
        <position position="113"/>
    </location>
    <ligand>
        <name>FMN</name>
        <dbReference type="ChEBI" id="CHEBI:58210"/>
    </ligand>
</feature>
<dbReference type="GO" id="GO:0005886">
    <property type="term" value="C:plasma membrane"/>
    <property type="evidence" value="ECO:0007669"/>
    <property type="project" value="TreeGrafter"/>
</dbReference>
<feature type="binding site" evidence="7">
    <location>
        <begin position="84"/>
        <end position="86"/>
    </location>
    <ligand>
        <name>FMN</name>
        <dbReference type="ChEBI" id="CHEBI:58210"/>
    </ligand>
</feature>
<feature type="binding site" evidence="7">
    <location>
        <begin position="316"/>
        <end position="320"/>
    </location>
    <ligand>
        <name>FMN</name>
        <dbReference type="ChEBI" id="CHEBI:58210"/>
    </ligand>
</feature>
<evidence type="ECO:0000256" key="2">
    <source>
        <dbReference type="ARBA" id="ARBA00022630"/>
    </source>
</evidence>
<dbReference type="GO" id="GO:0010181">
    <property type="term" value="F:FMN binding"/>
    <property type="evidence" value="ECO:0007669"/>
    <property type="project" value="InterPro"/>
</dbReference>
<evidence type="ECO:0000313" key="10">
    <source>
        <dbReference type="Proteomes" id="UP000199664"/>
    </source>
</evidence>
<dbReference type="InterPro" id="IPR037396">
    <property type="entry name" value="FMN_HAD"/>
</dbReference>
<dbReference type="Pfam" id="PF01070">
    <property type="entry name" value="FMN_dh"/>
    <property type="match status" value="1"/>
</dbReference>
<feature type="active site" description="Proton acceptor" evidence="6">
    <location>
        <position position="285"/>
    </location>
</feature>
<dbReference type="EMBL" id="FOAN01000006">
    <property type="protein sequence ID" value="SEL96537.1"/>
    <property type="molecule type" value="Genomic_DNA"/>
</dbReference>
<dbReference type="PANTHER" id="PTHR10578">
    <property type="entry name" value="S -2-HYDROXY-ACID OXIDASE-RELATED"/>
    <property type="match status" value="1"/>
</dbReference>
<keyword evidence="3 7" id="KW-0288">FMN</keyword>
<dbReference type="AlphaFoldDB" id="A0A1H7UJQ9"/>
<evidence type="ECO:0000259" key="8">
    <source>
        <dbReference type="PROSITE" id="PS51349"/>
    </source>
</evidence>
<feature type="binding site" evidence="7">
    <location>
        <position position="288"/>
    </location>
    <ligand>
        <name>glyoxylate</name>
        <dbReference type="ChEBI" id="CHEBI:36655"/>
    </ligand>
</feature>
<dbReference type="InterPro" id="IPR012133">
    <property type="entry name" value="Alpha-hydoxy_acid_DH_FMN"/>
</dbReference>
<keyword evidence="2 7" id="KW-0285">Flavoprotein</keyword>
<feature type="binding site" evidence="7">
    <location>
        <position position="285"/>
    </location>
    <ligand>
        <name>glyoxylate</name>
        <dbReference type="ChEBI" id="CHEBI:36655"/>
    </ligand>
</feature>
<feature type="binding site" evidence="7">
    <location>
        <position position="136"/>
    </location>
    <ligand>
        <name>glyoxylate</name>
        <dbReference type="ChEBI" id="CHEBI:36655"/>
    </ligand>
</feature>
<evidence type="ECO:0000256" key="3">
    <source>
        <dbReference type="ARBA" id="ARBA00022643"/>
    </source>
</evidence>
<accession>A0A1H7UJQ9</accession>
<dbReference type="PIRSF" id="PIRSF000138">
    <property type="entry name" value="Al-hdrx_acd_dh"/>
    <property type="match status" value="1"/>
</dbReference>
<gene>
    <name evidence="9" type="ORF">SAMN04515666_106281</name>
</gene>
<dbReference type="GO" id="GO:0004459">
    <property type="term" value="F:L-lactate dehydrogenase (NAD+) activity"/>
    <property type="evidence" value="ECO:0007669"/>
    <property type="project" value="TreeGrafter"/>
</dbReference>
<dbReference type="PANTHER" id="PTHR10578:SF107">
    <property type="entry name" value="2-HYDROXYACID OXIDASE 1"/>
    <property type="match status" value="1"/>
</dbReference>
<feature type="binding site" evidence="7">
    <location>
        <begin position="339"/>
        <end position="340"/>
    </location>
    <ligand>
        <name>FMN</name>
        <dbReference type="ChEBI" id="CHEBI:58210"/>
    </ligand>
</feature>
<feature type="binding site" evidence="7">
    <location>
        <position position="171"/>
    </location>
    <ligand>
        <name>glyoxylate</name>
        <dbReference type="ChEBI" id="CHEBI:36655"/>
    </ligand>
</feature>
<evidence type="ECO:0000256" key="6">
    <source>
        <dbReference type="PIRSR" id="PIRSR000138-1"/>
    </source>
</evidence>
<dbReference type="Proteomes" id="UP000199664">
    <property type="component" value="Unassembled WGS sequence"/>
</dbReference>
<reference evidence="10" key="1">
    <citation type="submission" date="2016-10" db="EMBL/GenBank/DDBJ databases">
        <authorList>
            <person name="Varghese N."/>
            <person name="Submissions S."/>
        </authorList>
    </citation>
    <scope>NUCLEOTIDE SEQUENCE [LARGE SCALE GENOMIC DNA]</scope>
    <source>
        <strain evidence="10">LMG 26383,CCUG 61248,R- 45681</strain>
    </source>
</reference>
<dbReference type="CDD" id="cd02809">
    <property type="entry name" value="alpha_hydroxyacid_oxid_FMN"/>
    <property type="match status" value="1"/>
</dbReference>
<evidence type="ECO:0000256" key="4">
    <source>
        <dbReference type="ARBA" id="ARBA00023002"/>
    </source>
</evidence>
<feature type="binding site" evidence="7">
    <location>
        <position position="31"/>
    </location>
    <ligand>
        <name>glyoxylate</name>
        <dbReference type="ChEBI" id="CHEBI:36655"/>
    </ligand>
</feature>
<dbReference type="InterPro" id="IPR000262">
    <property type="entry name" value="FMN-dep_DH"/>
</dbReference>
<protein>
    <submittedName>
        <fullName evidence="9">L-lactate dehydrogenase (Cytochrome)</fullName>
    </submittedName>
</protein>
<dbReference type="SUPFAM" id="SSF51395">
    <property type="entry name" value="FMN-linked oxidoreductases"/>
    <property type="match status" value="1"/>
</dbReference>
<dbReference type="FunFam" id="3.20.20.70:FF:000029">
    <property type="entry name" value="L-lactate dehydrogenase"/>
    <property type="match status" value="1"/>
</dbReference>
<sequence>MAEPAAFARILNVEDARRAARRRLPRGLFEYIDRGCEDEISILANRRRLDAIALSPGVLVDVSHPSMEADILGRRQPLPLVIAPTAVAGLVWHDGEIALARAAARAGIPFCVSTQSITSVERIATESGADLWFQLYVWKDRRRMLNLLDRAWAAGVKTLVLTADTAVGPNREYNLRNGFGIPLKASWRAALDVALHPRWAATVMLRALASSGIPTYAHYPAEFRTRLGREALADEVSLAKDVTWDDVRLLRQRWRGKLVVKGVLRVEDALAARSHGVDAIVVSNHGARNLDCAPGPTDVLPQIAEAVGDRMEIFADSGVRRGADIARFLALGARGVMIGRATLYGVAMGGAGGAARVLDLLSTELRTTMGMLGAQKLADIRRVESAQQVGR</sequence>
<feature type="binding site" evidence="7">
    <location>
        <position position="162"/>
    </location>
    <ligand>
        <name>FMN</name>
        <dbReference type="ChEBI" id="CHEBI:58210"/>
    </ligand>
</feature>
<dbReference type="GO" id="GO:0009060">
    <property type="term" value="P:aerobic respiration"/>
    <property type="evidence" value="ECO:0007669"/>
    <property type="project" value="TreeGrafter"/>
</dbReference>